<keyword evidence="2" id="KW-1185">Reference proteome</keyword>
<protein>
    <submittedName>
        <fullName evidence="1">Uncharacterized protein</fullName>
    </submittedName>
</protein>
<dbReference type="RefSeq" id="WP_344138789.1">
    <property type="nucleotide sequence ID" value="NZ_BAAALT010000260.1"/>
</dbReference>
<evidence type="ECO:0000313" key="2">
    <source>
        <dbReference type="Proteomes" id="UP001500218"/>
    </source>
</evidence>
<dbReference type="EMBL" id="BAAALT010000260">
    <property type="protein sequence ID" value="GAA1830027.1"/>
    <property type="molecule type" value="Genomic_DNA"/>
</dbReference>
<comment type="caution">
    <text evidence="1">The sequence shown here is derived from an EMBL/GenBank/DDBJ whole genome shotgun (WGS) entry which is preliminary data.</text>
</comment>
<evidence type="ECO:0000313" key="1">
    <source>
        <dbReference type="EMBL" id="GAA1830027.1"/>
    </source>
</evidence>
<organism evidence="1 2">
    <name type="scientific">Luedemannella flava</name>
    <dbReference type="NCBI Taxonomy" id="349316"/>
    <lineage>
        <taxon>Bacteria</taxon>
        <taxon>Bacillati</taxon>
        <taxon>Actinomycetota</taxon>
        <taxon>Actinomycetes</taxon>
        <taxon>Micromonosporales</taxon>
        <taxon>Micromonosporaceae</taxon>
        <taxon>Luedemannella</taxon>
    </lineage>
</organism>
<gene>
    <name evidence="1" type="ORF">GCM10009682_56010</name>
</gene>
<accession>A0ABN2MMY9</accession>
<proteinExistence type="predicted"/>
<reference evidence="1 2" key="1">
    <citation type="journal article" date="2019" name="Int. J. Syst. Evol. Microbiol.">
        <title>The Global Catalogue of Microorganisms (GCM) 10K type strain sequencing project: providing services to taxonomists for standard genome sequencing and annotation.</title>
        <authorList>
            <consortium name="The Broad Institute Genomics Platform"/>
            <consortium name="The Broad Institute Genome Sequencing Center for Infectious Disease"/>
            <person name="Wu L."/>
            <person name="Ma J."/>
        </authorList>
    </citation>
    <scope>NUCLEOTIDE SEQUENCE [LARGE SCALE GENOMIC DNA]</scope>
    <source>
        <strain evidence="1 2">JCM 13250</strain>
    </source>
</reference>
<name>A0ABN2MMY9_9ACTN</name>
<sequence length="142" mass="14583">MITPLVFTGAQDVYGAPFVDISPTGLRFARPATITIDPAVLGLPVDGTQVVVVDPDVPTSTTVPDRVVDGKLVIGLRDVRGAQVRARSITPFGTTADYCTPFASPAGALAAVAYLGAWPAAASPASRSCSRPTPGWTRCAGT</sequence>
<dbReference type="Proteomes" id="UP001500218">
    <property type="component" value="Unassembled WGS sequence"/>
</dbReference>